<dbReference type="Proteomes" id="UP000789595">
    <property type="component" value="Unassembled WGS sequence"/>
</dbReference>
<comment type="caution">
    <text evidence="2">The sequence shown here is derived from an EMBL/GenBank/DDBJ whole genome shotgun (WGS) entry which is preliminary data.</text>
</comment>
<dbReference type="InterPro" id="IPR028784">
    <property type="entry name" value="BBS1"/>
</dbReference>
<dbReference type="OrthoDB" id="10259809at2759"/>
<reference evidence="2" key="1">
    <citation type="submission" date="2021-11" db="EMBL/GenBank/DDBJ databases">
        <authorList>
            <consortium name="Genoscope - CEA"/>
            <person name="William W."/>
        </authorList>
    </citation>
    <scope>NUCLEOTIDE SEQUENCE</scope>
</reference>
<feature type="domain" description="Bardet-Biedl syndrome 1 N-terminal" evidence="1">
    <location>
        <begin position="18"/>
        <end position="262"/>
    </location>
</feature>
<evidence type="ECO:0000313" key="2">
    <source>
        <dbReference type="EMBL" id="CAH0365410.1"/>
    </source>
</evidence>
<dbReference type="GO" id="GO:0034464">
    <property type="term" value="C:BBSome"/>
    <property type="evidence" value="ECO:0007669"/>
    <property type="project" value="InterPro"/>
</dbReference>
<dbReference type="GO" id="GO:0005815">
    <property type="term" value="C:microtubule organizing center"/>
    <property type="evidence" value="ECO:0007669"/>
    <property type="project" value="TreeGrafter"/>
</dbReference>
<proteinExistence type="predicted"/>
<dbReference type="PANTHER" id="PTHR20870:SF0">
    <property type="entry name" value="BARDET-BIEDL SYNDROME 1 PROTEIN"/>
    <property type="match status" value="1"/>
</dbReference>
<dbReference type="GO" id="GO:1905515">
    <property type="term" value="P:non-motile cilium assembly"/>
    <property type="evidence" value="ECO:0007669"/>
    <property type="project" value="InterPro"/>
</dbReference>
<dbReference type="Pfam" id="PF14779">
    <property type="entry name" value="BBS1"/>
    <property type="match status" value="1"/>
</dbReference>
<dbReference type="AlphaFoldDB" id="A0A8J2WTZ9"/>
<name>A0A8J2WTZ9_9STRA</name>
<organism evidence="2 3">
    <name type="scientific">Pelagomonas calceolata</name>
    <dbReference type="NCBI Taxonomy" id="35677"/>
    <lineage>
        <taxon>Eukaryota</taxon>
        <taxon>Sar</taxon>
        <taxon>Stramenopiles</taxon>
        <taxon>Ochrophyta</taxon>
        <taxon>Pelagophyceae</taxon>
        <taxon>Pelagomonadales</taxon>
        <taxon>Pelagomonadaceae</taxon>
        <taxon>Pelagomonas</taxon>
    </lineage>
</organism>
<dbReference type="EMBL" id="CAKKNE010000001">
    <property type="protein sequence ID" value="CAH0365410.1"/>
    <property type="molecule type" value="Genomic_DNA"/>
</dbReference>
<dbReference type="GO" id="GO:0005930">
    <property type="term" value="C:axoneme"/>
    <property type="evidence" value="ECO:0007669"/>
    <property type="project" value="TreeGrafter"/>
</dbReference>
<dbReference type="GO" id="GO:0005113">
    <property type="term" value="F:patched binding"/>
    <property type="evidence" value="ECO:0007669"/>
    <property type="project" value="TreeGrafter"/>
</dbReference>
<evidence type="ECO:0000259" key="1">
    <source>
        <dbReference type="Pfam" id="PF14779"/>
    </source>
</evidence>
<dbReference type="PANTHER" id="PTHR20870">
    <property type="entry name" value="BARDET-BIEDL SYNDROME 1 PROTEIN"/>
    <property type="match status" value="1"/>
</dbReference>
<dbReference type="InterPro" id="IPR032728">
    <property type="entry name" value="BBS1_N"/>
</dbReference>
<accession>A0A8J2WTZ9</accession>
<gene>
    <name evidence="2" type="ORF">PECAL_1P18500</name>
</gene>
<sequence>MATYAKPTPGEGAYKSPWLQAHFDKLASLKTGNEGLCLADVDGKGEGSLVVADATGKLRVFSGVRQRSEHPIASQGEPCAVTSFYADDRLPRVPAVAVAAGPHVYVYRSLRPFVRFTTPQIDIDKKEIDVWRQDSDAAATRSLLRSLHDGGARLSPRSLACLPMEGEQLEDHVERCRSIPFSTQDVVTCLSSVKKSLDEPDAQGLLVIGTEAKLCLVLDPTCTNITARVRLPSAPVAIKTAGVFDVDWRAYVACRDDRVYTLTSGEHKGSVVIRRPHIELETAVVGVAPGDKCVYVATADSSIRCFAAKARKQFTLHTPALYQCGNQPRVDGT</sequence>
<dbReference type="GO" id="GO:0005119">
    <property type="term" value="F:smoothened binding"/>
    <property type="evidence" value="ECO:0007669"/>
    <property type="project" value="TreeGrafter"/>
</dbReference>
<protein>
    <recommendedName>
        <fullName evidence="1">Bardet-Biedl syndrome 1 N-terminal domain-containing protein</fullName>
    </recommendedName>
</protein>
<evidence type="ECO:0000313" key="3">
    <source>
        <dbReference type="Proteomes" id="UP000789595"/>
    </source>
</evidence>
<keyword evidence="3" id="KW-1185">Reference proteome</keyword>
<dbReference type="GO" id="GO:0061512">
    <property type="term" value="P:protein localization to cilium"/>
    <property type="evidence" value="ECO:0007669"/>
    <property type="project" value="TreeGrafter"/>
</dbReference>